<dbReference type="PANTHER" id="PTHR47515">
    <property type="entry name" value="LOW CALCIUM RESPONSE LOCUS PROTEIN T"/>
    <property type="match status" value="1"/>
</dbReference>
<dbReference type="EMBL" id="BAPV01000037">
    <property type="protein sequence ID" value="GBQ90967.1"/>
    <property type="molecule type" value="Genomic_DNA"/>
</dbReference>
<organism evidence="1 2">
    <name type="scientific">Asaia krungthepensis NRIC 0535</name>
    <dbReference type="NCBI Taxonomy" id="1307925"/>
    <lineage>
        <taxon>Bacteria</taxon>
        <taxon>Pseudomonadati</taxon>
        <taxon>Pseudomonadota</taxon>
        <taxon>Alphaproteobacteria</taxon>
        <taxon>Acetobacterales</taxon>
        <taxon>Acetobacteraceae</taxon>
        <taxon>Asaia</taxon>
    </lineage>
</organism>
<gene>
    <name evidence="1" type="ORF">AA0535_2163</name>
</gene>
<proteinExistence type="predicted"/>
<comment type="caution">
    <text evidence="1">The sequence shown here is derived from an EMBL/GenBank/DDBJ whole genome shotgun (WGS) entry which is preliminary data.</text>
</comment>
<protein>
    <submittedName>
        <fullName evidence="1">Transposase</fullName>
    </submittedName>
</protein>
<accession>A0ABQ0Q4G0</accession>
<reference evidence="1" key="1">
    <citation type="submission" date="2013-04" db="EMBL/GenBank/DDBJ databases">
        <title>The genome sequencing project of 58 acetic acid bacteria.</title>
        <authorList>
            <person name="Okamoto-Kainuma A."/>
            <person name="Ishikawa M."/>
            <person name="Umino S."/>
            <person name="Koizumi Y."/>
            <person name="Shiwa Y."/>
            <person name="Yoshikawa H."/>
            <person name="Matsutani M."/>
            <person name="Matsushita K."/>
        </authorList>
    </citation>
    <scope>NUCLEOTIDE SEQUENCE</scope>
    <source>
        <strain evidence="1">NRIC 0535</strain>
    </source>
</reference>
<name>A0ABQ0Q4G0_9PROT</name>
<dbReference type="PANTHER" id="PTHR47515:SF1">
    <property type="entry name" value="BLR2054 PROTEIN"/>
    <property type="match status" value="1"/>
</dbReference>
<evidence type="ECO:0000313" key="1">
    <source>
        <dbReference type="EMBL" id="GBQ90967.1"/>
    </source>
</evidence>
<dbReference type="Proteomes" id="UP001062776">
    <property type="component" value="Unassembled WGS sequence"/>
</dbReference>
<evidence type="ECO:0000313" key="2">
    <source>
        <dbReference type="Proteomes" id="UP001062776"/>
    </source>
</evidence>
<sequence length="168" mass="19176">MATPADKRQALRHIREGFALSERRACGLVGVARRVFRYASTRPEDADLRRLLRELAAERGRFGYRRLGYLLARDGLARNLKKLLWIYREEGLKVSARGGRKRAPGTRVSMTLPQATGQRWNLDFVTDALICGRRFRIPAFIDDFSRECLCLGPIRPCPVDGSRGNWLC</sequence>
<keyword evidence="2" id="KW-1185">Reference proteome</keyword>